<evidence type="ECO:0000313" key="1">
    <source>
        <dbReference type="EMBL" id="EHJ94385.1"/>
    </source>
</evidence>
<gene>
    <name evidence="1" type="ORF">KUC_1343</name>
</gene>
<sequence length="43" mass="4857">MAACGRLLCGWQVRFRQHKARSLGILVGILKADAQWRLLPILP</sequence>
<protein>
    <submittedName>
        <fullName evidence="1">Uncharacterized protein</fullName>
    </submittedName>
</protein>
<dbReference type="Proteomes" id="UP000005756">
    <property type="component" value="Unassembled WGS sequence"/>
</dbReference>
<dbReference type="AlphaFoldDB" id="A0A7U9C391"/>
<reference evidence="1 2" key="1">
    <citation type="submission" date="2011-10" db="EMBL/GenBank/DDBJ databases">
        <authorList>
            <person name="Quillaguamn J."/>
            <person name="Guzmn D."/>
            <person name="Balderrama-Subieta A."/>
            <person name="Cardona-Ortuo C."/>
            <person name="Guevara-Martnez M."/>
            <person name="Callisaya-Quispe N."/>
        </authorList>
    </citation>
    <scope>NUCLEOTIDE SEQUENCE [LARGE SCALE GENOMIC DNA]</scope>
    <source>
        <strain evidence="1 2">LC1</strain>
    </source>
</reference>
<dbReference type="EMBL" id="JH393257">
    <property type="protein sequence ID" value="EHJ94385.1"/>
    <property type="molecule type" value="Genomic_DNA"/>
</dbReference>
<proteinExistence type="predicted"/>
<name>A0A7U9C391_9GAMM</name>
<organism evidence="1 2">
    <name type="scientific">Vreelandella boliviensis LC1</name>
    <dbReference type="NCBI Taxonomy" id="1072583"/>
    <lineage>
        <taxon>Bacteria</taxon>
        <taxon>Pseudomonadati</taxon>
        <taxon>Pseudomonadota</taxon>
        <taxon>Gammaproteobacteria</taxon>
        <taxon>Oceanospirillales</taxon>
        <taxon>Halomonadaceae</taxon>
        <taxon>Vreelandella</taxon>
    </lineage>
</organism>
<evidence type="ECO:0000313" key="2">
    <source>
        <dbReference type="Proteomes" id="UP000005756"/>
    </source>
</evidence>
<accession>A0A7U9C391</accession>